<evidence type="ECO:0000313" key="8">
    <source>
        <dbReference type="EMBL" id="EHB43557.1"/>
    </source>
</evidence>
<evidence type="ECO:0000256" key="7">
    <source>
        <dbReference type="HAMAP-Rule" id="MF_01296"/>
    </source>
</evidence>
<evidence type="ECO:0000256" key="3">
    <source>
        <dbReference type="ARBA" id="ARBA00056284"/>
    </source>
</evidence>
<dbReference type="SUPFAM" id="SSF51569">
    <property type="entry name" value="Aldolase"/>
    <property type="match status" value="1"/>
</dbReference>
<reference evidence="8 9" key="1">
    <citation type="submission" date="2011-09" db="EMBL/GenBank/DDBJ databases">
        <authorList>
            <person name="McClelland M."/>
            <person name="Clifton S."/>
            <person name="Porwollik S."/>
            <person name="Cheng P."/>
            <person name="Wollam A."/>
            <person name="Wang C."/>
            <person name="Pepin K."/>
            <person name="Bhonagiri V."/>
            <person name="Fulton R."/>
            <person name="Fulton L.F."/>
            <person name="Delehaunty K."/>
            <person name="Fronick C."/>
            <person name="O'Laughlin M."/>
            <person name="Godfrey J."/>
            <person name="Waligorski J."/>
            <person name="Appelbaum E."/>
            <person name="Farmer C."/>
            <person name="Strong C."/>
            <person name="Tomlinson C."/>
            <person name="Hou S."/>
            <person name="Minx P."/>
            <person name="Warren W."/>
            <person name="Wilson R.K."/>
        </authorList>
    </citation>
    <scope>NUCLEOTIDE SEQUENCE [LARGE SCALE GENOMIC DNA]</scope>
    <source>
        <strain evidence="9">SARB 27</strain>
    </source>
</reference>
<name>A0A6C8GCY3_SALIN</name>
<dbReference type="InterPro" id="IPR012062">
    <property type="entry name" value="GatZ/KbaZ-like"/>
</dbReference>
<dbReference type="GO" id="GO:0009401">
    <property type="term" value="P:phosphoenolpyruvate-dependent sugar phosphotransferase system"/>
    <property type="evidence" value="ECO:0007669"/>
    <property type="project" value="TreeGrafter"/>
</dbReference>
<proteinExistence type="inferred from homology"/>
<dbReference type="PANTHER" id="PTHR32502">
    <property type="entry name" value="N-ACETYLGALACTOSAMINE PERMEASE II COMPONENT-RELATED"/>
    <property type="match status" value="1"/>
</dbReference>
<dbReference type="PANTHER" id="PTHR32502:SF12">
    <property type="entry name" value="D-TAGATOSE-1,6-BISPHOSPHATE ALDOLASE SUBUNIT GATZ"/>
    <property type="match status" value="1"/>
</dbReference>
<dbReference type="NCBIfam" id="TIGR02810">
    <property type="entry name" value="agaZ_gatZ"/>
    <property type="match status" value="1"/>
</dbReference>
<evidence type="ECO:0000256" key="6">
    <source>
        <dbReference type="ARBA" id="ARBA00067234"/>
    </source>
</evidence>
<dbReference type="GO" id="GO:0005886">
    <property type="term" value="C:plasma membrane"/>
    <property type="evidence" value="ECO:0007669"/>
    <property type="project" value="TreeGrafter"/>
</dbReference>
<organism evidence="8 9">
    <name type="scientific">Salmonella enterica subsp. enterica serovar Infantis str. SARB27</name>
    <dbReference type="NCBI Taxonomy" id="596155"/>
    <lineage>
        <taxon>Bacteria</taxon>
        <taxon>Pseudomonadati</taxon>
        <taxon>Pseudomonadota</taxon>
        <taxon>Gammaproteobacteria</taxon>
        <taxon>Enterobacterales</taxon>
        <taxon>Enterobacteriaceae</taxon>
        <taxon>Salmonella</taxon>
    </lineage>
</organism>
<dbReference type="Gene3D" id="3.20.20.70">
    <property type="entry name" value="Aldolase class I"/>
    <property type="match status" value="1"/>
</dbReference>
<keyword evidence="2 7" id="KW-0298">Galactitol metabolism</keyword>
<evidence type="ECO:0000256" key="4">
    <source>
        <dbReference type="ARBA" id="ARBA00061222"/>
    </source>
</evidence>
<dbReference type="EMBL" id="AFYI01000002">
    <property type="protein sequence ID" value="EHB43557.1"/>
    <property type="molecule type" value="Genomic_DNA"/>
</dbReference>
<dbReference type="GO" id="GO:2001059">
    <property type="term" value="P:D-tagatose 6-phosphate catabolic process"/>
    <property type="evidence" value="ECO:0007669"/>
    <property type="project" value="UniProtKB-UniRule"/>
</dbReference>
<dbReference type="Gene3D" id="1.10.400.20">
    <property type="entry name" value="putative tagatose 6-phosphate kinase domain like"/>
    <property type="match status" value="1"/>
</dbReference>
<evidence type="ECO:0000256" key="2">
    <source>
        <dbReference type="ARBA" id="ARBA00022877"/>
    </source>
</evidence>
<protein>
    <recommendedName>
        <fullName evidence="6 7">D-tagatose-1,6-bisphosphate aldolase subunit GatZ</fullName>
    </recommendedName>
</protein>
<dbReference type="Pfam" id="PF08013">
    <property type="entry name" value="GatZ_KbaZ-like"/>
    <property type="match status" value="1"/>
</dbReference>
<dbReference type="InterPro" id="IPR013785">
    <property type="entry name" value="Aldolase_TIM"/>
</dbReference>
<dbReference type="GO" id="GO:0019402">
    <property type="term" value="P:galactitol metabolic process"/>
    <property type="evidence" value="ECO:0007669"/>
    <property type="project" value="UniProtKB-KW"/>
</dbReference>
<dbReference type="FunFam" id="3.20.20.70:FF:000141">
    <property type="entry name" value="D-tagatose-1,6-bisphosphate aldolase subunit GatZ"/>
    <property type="match status" value="1"/>
</dbReference>
<dbReference type="AlphaFoldDB" id="A0A6C8GCY3"/>
<dbReference type="Proteomes" id="UP000004564">
    <property type="component" value="Chromosome"/>
</dbReference>
<dbReference type="InterPro" id="IPR050303">
    <property type="entry name" value="GatZ_KbaZ_carbometab"/>
</dbReference>
<dbReference type="InterPro" id="IPR023436">
    <property type="entry name" value="TagBP_ald_GatZ"/>
</dbReference>
<comment type="subunit">
    <text evidence="5 7">Forms a complex with GatY.</text>
</comment>
<accession>A0A6C8GCY3</accession>
<comment type="pathway">
    <text evidence="1 7">Carbohydrate metabolism; D-tagatose 6-phosphate degradation; D-glyceraldehyde 3-phosphate and glycerone phosphate from D-tagatose 6-phosphate: step 2/2.</text>
</comment>
<dbReference type="UniPathway" id="UPA00704">
    <property type="reaction ID" value="UER00716"/>
</dbReference>
<dbReference type="NCBIfam" id="NF011626">
    <property type="entry name" value="PRK15052.1"/>
    <property type="match status" value="1"/>
</dbReference>
<evidence type="ECO:0000313" key="9">
    <source>
        <dbReference type="Proteomes" id="UP000004564"/>
    </source>
</evidence>
<sequence length="483" mass="54148">MPAPAGTVFHDKVKSQTLHTLSSSYIFFRNFHLSDQNHKTTLRKPINSFEEDKRKNSEIKVKGIIARHKAGEHLGICSVCSAHPLVIESALLFDLNTDNKVLIEATSNQVNQFGGYTGMKPADFRDFVYGIAQEVGFPRERLILGGDHLGPNCWQNEPAAAAMEKSVELIKAYVAAGFSKIHLDASMSCADDPTPLDPMVVARRAAVLCKAAEETANEEQKCHLTYVIGTEVPVPGGEASTIGSVHVTREVDAARTLETHQIAFRESGLEEALSRVIAIVVQPGVEFDHTQIIHYQPQAAQALSAWIKETPMVYEAHSTDYQTRQAYRALVRDHYAILKVGPALTFALREAIFALAQMENELVSPEQRSRVMEVIDEVMLNEPGYWKKYYRPTWSQAMVDIHFSLSDRIRYYWPHPRIRQSVEKLIANLNNVTLPLGLISQFMPVQFERLSEGVLTPTPHNLIIDKIQDVLRAYRFGCTPDVA</sequence>
<evidence type="ECO:0000256" key="5">
    <source>
        <dbReference type="ARBA" id="ARBA00063661"/>
    </source>
</evidence>
<comment type="similarity">
    <text evidence="4 7">Belongs to the GatZ/KbaZ family. GatZ subfamily.</text>
</comment>
<comment type="caution">
    <text evidence="8">The sequence shown here is derived from an EMBL/GenBank/DDBJ whole genome shotgun (WGS) entry which is preliminary data.</text>
</comment>
<comment type="function">
    <text evidence="3 7">Component of the tagatose-1,6-bisphosphate aldolase GatYZ that is required for full activity and stability of the Y subunit. Could have a chaperone-like function for the proper and stable folding of GatY. When expressed alone, GatZ does not show any aldolase activity. Is involved in the catabolism of galactitol.</text>
</comment>
<dbReference type="FunFam" id="1.10.400.20:FF:000001">
    <property type="entry name" value="D-tagatose-1,6-bisphosphate aldolase subunit GatZ"/>
    <property type="match status" value="1"/>
</dbReference>
<gene>
    <name evidence="7" type="primary">gatZ</name>
    <name evidence="8" type="ORF">SEENIN0B_03474</name>
</gene>
<evidence type="ECO:0000256" key="1">
    <source>
        <dbReference type="ARBA" id="ARBA00005191"/>
    </source>
</evidence>
<dbReference type="HAMAP" id="MF_01296">
    <property type="entry name" value="Tagatose_aldol_GatZ"/>
    <property type="match status" value="1"/>
</dbReference>